<dbReference type="InterPro" id="IPR008920">
    <property type="entry name" value="TF_FadR/GntR_C"/>
</dbReference>
<dbReference type="SUPFAM" id="SSF46785">
    <property type="entry name" value="Winged helix' DNA-binding domain"/>
    <property type="match status" value="1"/>
</dbReference>
<dbReference type="Pfam" id="PF07729">
    <property type="entry name" value="FCD"/>
    <property type="match status" value="1"/>
</dbReference>
<dbReference type="InterPro" id="IPR036388">
    <property type="entry name" value="WH-like_DNA-bd_sf"/>
</dbReference>
<keyword evidence="3" id="KW-0804">Transcription</keyword>
<dbReference type="PATRIC" id="fig|59750.3.peg.6861"/>
<dbReference type="CDD" id="cd07377">
    <property type="entry name" value="WHTH_GntR"/>
    <property type="match status" value="1"/>
</dbReference>
<sequence>MRARGGRSSVTRADMAVAEEIRTLILRGELVPNQRLVEADLAEQFGASRTAVRTALGELAVQGLVEREQNRGARVRVISFDEAIEIAEVRRALESLCAGKAAAVVTDDEIAELKAIGEAMEQAVAGGDLGGYSAKNRELHARIHQISGQRTALSLIERLRAQSVRQQFALAMKPGRPSVSLGEHLAIIDAIAHRDPAAAEHAMTVHLNSVVAAMREVHAQQPTSVA</sequence>
<dbReference type="GO" id="GO:0003700">
    <property type="term" value="F:DNA-binding transcription factor activity"/>
    <property type="evidence" value="ECO:0007669"/>
    <property type="project" value="InterPro"/>
</dbReference>
<evidence type="ECO:0000256" key="1">
    <source>
        <dbReference type="ARBA" id="ARBA00023015"/>
    </source>
</evidence>
<dbReference type="InterPro" id="IPR000524">
    <property type="entry name" value="Tscrpt_reg_HTH_GntR"/>
</dbReference>
<dbReference type="Gene3D" id="1.20.120.530">
    <property type="entry name" value="GntR ligand-binding domain-like"/>
    <property type="match status" value="1"/>
</dbReference>
<dbReference type="Pfam" id="PF00392">
    <property type="entry name" value="GntR"/>
    <property type="match status" value="1"/>
</dbReference>
<evidence type="ECO:0000259" key="4">
    <source>
        <dbReference type="PROSITE" id="PS50949"/>
    </source>
</evidence>
<dbReference type="PANTHER" id="PTHR43537:SF5">
    <property type="entry name" value="UXU OPERON TRANSCRIPTIONAL REGULATOR"/>
    <property type="match status" value="1"/>
</dbReference>
<evidence type="ECO:0000256" key="3">
    <source>
        <dbReference type="ARBA" id="ARBA00023163"/>
    </source>
</evidence>
<reference evidence="5 6" key="1">
    <citation type="submission" date="2015-07" db="EMBL/GenBank/DDBJ databases">
        <title>A draft genome sequence of Mycobacterium wolinskyi.</title>
        <authorList>
            <person name="de Man T.J."/>
            <person name="Perry K.A."/>
            <person name="Coulliette A.D."/>
            <person name="Jensen B."/>
            <person name="Toney N.C."/>
            <person name="Limbago B.M."/>
            <person name="Noble-Wang J."/>
        </authorList>
    </citation>
    <scope>NUCLEOTIDE SEQUENCE [LARGE SCALE GENOMIC DNA]</scope>
    <source>
        <strain evidence="5 6">CDC_01</strain>
    </source>
</reference>
<dbReference type="SMART" id="SM00345">
    <property type="entry name" value="HTH_GNTR"/>
    <property type="match status" value="1"/>
</dbReference>
<keyword evidence="1" id="KW-0805">Transcription regulation</keyword>
<organism evidence="5 6">
    <name type="scientific">Mycolicibacterium wolinskyi</name>
    <dbReference type="NCBI Taxonomy" id="59750"/>
    <lineage>
        <taxon>Bacteria</taxon>
        <taxon>Bacillati</taxon>
        <taxon>Actinomycetota</taxon>
        <taxon>Actinomycetes</taxon>
        <taxon>Mycobacteriales</taxon>
        <taxon>Mycobacteriaceae</taxon>
        <taxon>Mycolicibacterium</taxon>
    </lineage>
</organism>
<protein>
    <submittedName>
        <fullName evidence="5">GntR family transcriptional regulator</fullName>
    </submittedName>
</protein>
<dbReference type="InterPro" id="IPR036390">
    <property type="entry name" value="WH_DNA-bd_sf"/>
</dbReference>
<dbReference type="InterPro" id="IPR011711">
    <property type="entry name" value="GntR_C"/>
</dbReference>
<dbReference type="PROSITE" id="PS50949">
    <property type="entry name" value="HTH_GNTR"/>
    <property type="match status" value="1"/>
</dbReference>
<dbReference type="SMART" id="SM00895">
    <property type="entry name" value="FCD"/>
    <property type="match status" value="1"/>
</dbReference>
<feature type="domain" description="HTH gntR-type" evidence="4">
    <location>
        <begin position="11"/>
        <end position="78"/>
    </location>
</feature>
<comment type="caution">
    <text evidence="5">The sequence shown here is derived from an EMBL/GenBank/DDBJ whole genome shotgun (WGS) entry which is preliminary data.</text>
</comment>
<dbReference type="PRINTS" id="PR00035">
    <property type="entry name" value="HTHGNTR"/>
</dbReference>
<name>A0A132PNI9_9MYCO</name>
<dbReference type="PANTHER" id="PTHR43537">
    <property type="entry name" value="TRANSCRIPTIONAL REGULATOR, GNTR FAMILY"/>
    <property type="match status" value="1"/>
</dbReference>
<evidence type="ECO:0000313" key="6">
    <source>
        <dbReference type="Proteomes" id="UP000070612"/>
    </source>
</evidence>
<evidence type="ECO:0000256" key="2">
    <source>
        <dbReference type="ARBA" id="ARBA00023125"/>
    </source>
</evidence>
<dbReference type="EMBL" id="LGTW01000007">
    <property type="protein sequence ID" value="KWX23834.1"/>
    <property type="molecule type" value="Genomic_DNA"/>
</dbReference>
<keyword evidence="6" id="KW-1185">Reference proteome</keyword>
<dbReference type="AlphaFoldDB" id="A0A132PNI9"/>
<dbReference type="GO" id="GO:0003677">
    <property type="term" value="F:DNA binding"/>
    <property type="evidence" value="ECO:0007669"/>
    <property type="project" value="UniProtKB-KW"/>
</dbReference>
<gene>
    <name evidence="5" type="ORF">AFM11_13825</name>
</gene>
<keyword evidence="2" id="KW-0238">DNA-binding</keyword>
<evidence type="ECO:0000313" key="5">
    <source>
        <dbReference type="EMBL" id="KWX23834.1"/>
    </source>
</evidence>
<dbReference type="SUPFAM" id="SSF48008">
    <property type="entry name" value="GntR ligand-binding domain-like"/>
    <property type="match status" value="1"/>
</dbReference>
<dbReference type="Gene3D" id="1.10.10.10">
    <property type="entry name" value="Winged helix-like DNA-binding domain superfamily/Winged helix DNA-binding domain"/>
    <property type="match status" value="1"/>
</dbReference>
<proteinExistence type="predicted"/>
<accession>A0A132PNI9</accession>
<dbReference type="Proteomes" id="UP000070612">
    <property type="component" value="Unassembled WGS sequence"/>
</dbReference>